<sequence length="196" mass="20666">MASTSAPAKKPASSSTVPAIKTPCRIHSTAVIADKVQITGPHAVEIGENAVLQPHVKLRAEGGKIIIGKNTTVAEKAIIGFAAGQGEGDIVIGDYVHIDAGTRIEASRIGDGSSIEVNSVIGKGAVVGKDCKVTALNVVNEGEELPDFTVVFCDGQRRIDQTMKDHAEIRTAKRLGQERTVALLQRLIPNVASKWL</sequence>
<comment type="subcellular location">
    <subcellularLocation>
        <location evidence="1">Cytoplasm</location>
        <location evidence="1">Cytoskeleton</location>
    </subcellularLocation>
</comment>
<evidence type="ECO:0000256" key="2">
    <source>
        <dbReference type="ARBA" id="ARBA00007719"/>
    </source>
</evidence>
<dbReference type="Gene3D" id="2.160.10.10">
    <property type="entry name" value="Hexapeptide repeat proteins"/>
    <property type="match status" value="1"/>
</dbReference>
<dbReference type="GO" id="GO:0070840">
    <property type="term" value="F:dynein complex binding"/>
    <property type="evidence" value="ECO:0007669"/>
    <property type="project" value="TreeGrafter"/>
</dbReference>
<evidence type="ECO:0000256" key="3">
    <source>
        <dbReference type="ARBA" id="ARBA00016573"/>
    </source>
</evidence>
<organism evidence="7 8">
    <name type="scientific">Acrodontium crateriforme</name>
    <dbReference type="NCBI Taxonomy" id="150365"/>
    <lineage>
        <taxon>Eukaryota</taxon>
        <taxon>Fungi</taxon>
        <taxon>Dikarya</taxon>
        <taxon>Ascomycota</taxon>
        <taxon>Pezizomycotina</taxon>
        <taxon>Dothideomycetes</taxon>
        <taxon>Dothideomycetidae</taxon>
        <taxon>Mycosphaerellales</taxon>
        <taxon>Teratosphaeriaceae</taxon>
        <taxon>Acrodontium</taxon>
    </lineage>
</organism>
<evidence type="ECO:0000256" key="1">
    <source>
        <dbReference type="ARBA" id="ARBA00004245"/>
    </source>
</evidence>
<comment type="similarity">
    <text evidence="2">Belongs to the dynactin subunits 5/6 family. Dynactin subunit 6 subfamily.</text>
</comment>
<keyword evidence="5" id="KW-0206">Cytoskeleton</keyword>
<dbReference type="PANTHER" id="PTHR13072:SF0">
    <property type="entry name" value="DYNACTIN SUBUNIT 6"/>
    <property type="match status" value="1"/>
</dbReference>
<evidence type="ECO:0000313" key="7">
    <source>
        <dbReference type="EMBL" id="WPH02227.1"/>
    </source>
</evidence>
<gene>
    <name evidence="7" type="ORF">R9X50_00508300</name>
</gene>
<protein>
    <recommendedName>
        <fullName evidence="3">Dynactin subunit 6</fullName>
    </recommendedName>
</protein>
<evidence type="ECO:0000256" key="6">
    <source>
        <dbReference type="ARBA" id="ARBA00034687"/>
    </source>
</evidence>
<dbReference type="Proteomes" id="UP001303373">
    <property type="component" value="Chromosome 7"/>
</dbReference>
<reference evidence="7 8" key="1">
    <citation type="submission" date="2023-11" db="EMBL/GenBank/DDBJ databases">
        <title>An acidophilic fungus is an integral part of prey digestion in a carnivorous sundew plant.</title>
        <authorList>
            <person name="Tsai I.J."/>
        </authorList>
    </citation>
    <scope>NUCLEOTIDE SEQUENCE [LARGE SCALE GENOMIC DNA]</scope>
    <source>
        <strain evidence="7">169a</strain>
    </source>
</reference>
<comment type="function">
    <text evidence="6">Part of the dynactin complex that activates the molecular motor dynein for ultra-processive transport along microtubules.</text>
</comment>
<dbReference type="GO" id="GO:0007052">
    <property type="term" value="P:mitotic spindle organization"/>
    <property type="evidence" value="ECO:0007669"/>
    <property type="project" value="TreeGrafter"/>
</dbReference>
<dbReference type="AlphaFoldDB" id="A0AAQ3M790"/>
<proteinExistence type="inferred from homology"/>
<dbReference type="SUPFAM" id="SSF51161">
    <property type="entry name" value="Trimeric LpxA-like enzymes"/>
    <property type="match status" value="1"/>
</dbReference>
<dbReference type="InterPro" id="IPR027777">
    <property type="entry name" value="DCTN6"/>
</dbReference>
<name>A0AAQ3M790_9PEZI</name>
<dbReference type="InterPro" id="IPR011004">
    <property type="entry name" value="Trimer_LpxA-like_sf"/>
</dbReference>
<dbReference type="EMBL" id="CP138586">
    <property type="protein sequence ID" value="WPH02227.1"/>
    <property type="molecule type" value="Genomic_DNA"/>
</dbReference>
<dbReference type="PANTHER" id="PTHR13072">
    <property type="entry name" value="DYNACTIN 6"/>
    <property type="match status" value="1"/>
</dbReference>
<accession>A0AAQ3M790</accession>
<evidence type="ECO:0000256" key="5">
    <source>
        <dbReference type="ARBA" id="ARBA00023212"/>
    </source>
</evidence>
<evidence type="ECO:0000256" key="4">
    <source>
        <dbReference type="ARBA" id="ARBA00022490"/>
    </source>
</evidence>
<evidence type="ECO:0000313" key="8">
    <source>
        <dbReference type="Proteomes" id="UP001303373"/>
    </source>
</evidence>
<keyword evidence="4" id="KW-0963">Cytoplasm</keyword>
<dbReference type="GO" id="GO:0005869">
    <property type="term" value="C:dynactin complex"/>
    <property type="evidence" value="ECO:0007669"/>
    <property type="project" value="InterPro"/>
</dbReference>
<keyword evidence="8" id="KW-1185">Reference proteome</keyword>